<feature type="transmembrane region" description="Helical" evidence="1">
    <location>
        <begin position="45"/>
        <end position="64"/>
    </location>
</feature>
<keyword evidence="3" id="KW-1185">Reference proteome</keyword>
<dbReference type="EMBL" id="JAZDRP010000004">
    <property type="protein sequence ID" value="MEE2526275.1"/>
    <property type="molecule type" value="Genomic_DNA"/>
</dbReference>
<evidence type="ECO:0000313" key="3">
    <source>
        <dbReference type="Proteomes" id="UP001354971"/>
    </source>
</evidence>
<dbReference type="Pfam" id="PF09838">
    <property type="entry name" value="DUF2065"/>
    <property type="match status" value="1"/>
</dbReference>
<keyword evidence="1" id="KW-0472">Membrane</keyword>
<dbReference type="Proteomes" id="UP001354971">
    <property type="component" value="Unassembled WGS sequence"/>
</dbReference>
<protein>
    <submittedName>
        <fullName evidence="2">DUF2065 domain-containing protein</fullName>
    </submittedName>
</protein>
<accession>A0ABU7LQV9</accession>
<sequence length="65" mass="6488">MLGYILLGIGLALAVEGLAYAAAPGAMKRMMAEVLNSPAGALRLAGLFALALGVAIVALAQSFLT</sequence>
<evidence type="ECO:0000313" key="2">
    <source>
        <dbReference type="EMBL" id="MEE2526275.1"/>
    </source>
</evidence>
<dbReference type="InterPro" id="IPR019201">
    <property type="entry name" value="DUF2065"/>
</dbReference>
<keyword evidence="1" id="KW-1133">Transmembrane helix</keyword>
<proteinExistence type="predicted"/>
<evidence type="ECO:0000256" key="1">
    <source>
        <dbReference type="SAM" id="Phobius"/>
    </source>
</evidence>
<comment type="caution">
    <text evidence="2">The sequence shown here is derived from an EMBL/GenBank/DDBJ whole genome shotgun (WGS) entry which is preliminary data.</text>
</comment>
<name>A0ABU7LQV9_9PROT</name>
<gene>
    <name evidence="2" type="ORF">V0U79_07840</name>
</gene>
<keyword evidence="1" id="KW-0812">Transmembrane</keyword>
<reference evidence="2 3" key="1">
    <citation type="submission" date="2024-01" db="EMBL/GenBank/DDBJ databases">
        <title>Hyphobacterium bacterium isolated from marine sediment.</title>
        <authorList>
            <person name="Zhao S."/>
        </authorList>
    </citation>
    <scope>NUCLEOTIDE SEQUENCE [LARGE SCALE GENOMIC DNA]</scope>
    <source>
        <strain evidence="3">HN65</strain>
    </source>
</reference>
<dbReference type="RefSeq" id="WP_330198938.1">
    <property type="nucleotide sequence ID" value="NZ_JAZDRP010000004.1"/>
</dbReference>
<organism evidence="2 3">
    <name type="scientific">Hyphobacterium lacteum</name>
    <dbReference type="NCBI Taxonomy" id="3116575"/>
    <lineage>
        <taxon>Bacteria</taxon>
        <taxon>Pseudomonadati</taxon>
        <taxon>Pseudomonadota</taxon>
        <taxon>Alphaproteobacteria</taxon>
        <taxon>Maricaulales</taxon>
        <taxon>Maricaulaceae</taxon>
        <taxon>Hyphobacterium</taxon>
    </lineage>
</organism>